<accession>A0ABC8TL46</accession>
<dbReference type="EMBL" id="CAUOFW020005092">
    <property type="protein sequence ID" value="CAK9168556.1"/>
    <property type="molecule type" value="Genomic_DNA"/>
</dbReference>
<evidence type="ECO:0000313" key="3">
    <source>
        <dbReference type="Proteomes" id="UP001642360"/>
    </source>
</evidence>
<feature type="compositionally biased region" description="Basic and acidic residues" evidence="1">
    <location>
        <begin position="39"/>
        <end position="52"/>
    </location>
</feature>
<feature type="compositionally biased region" description="Low complexity" evidence="1">
    <location>
        <begin position="28"/>
        <end position="37"/>
    </location>
</feature>
<protein>
    <submittedName>
        <fullName evidence="2">Uncharacterized protein</fullName>
    </submittedName>
</protein>
<dbReference type="AlphaFoldDB" id="A0ABC8TL46"/>
<sequence>MAENKTDQTPELTSSIHGEKSDSGENPTISTTTTTSSEYKLRNKDPETDPQPKRRKNCPSALDKFEAIKSSSNSSFSFTFDTKVGGAPEFTPKFGSFNLVAASPDNDRCCQIPAIKAKAVELEEAEVIVEREVVEVLSGVDGIKSVE</sequence>
<feature type="region of interest" description="Disordered" evidence="1">
    <location>
        <begin position="1"/>
        <end position="58"/>
    </location>
</feature>
<evidence type="ECO:0000256" key="1">
    <source>
        <dbReference type="SAM" id="MobiDB-lite"/>
    </source>
</evidence>
<gene>
    <name evidence="2" type="ORF">ILEXP_LOCUS37951</name>
</gene>
<comment type="caution">
    <text evidence="2">The sequence shown here is derived from an EMBL/GenBank/DDBJ whole genome shotgun (WGS) entry which is preliminary data.</text>
</comment>
<organism evidence="2 3">
    <name type="scientific">Ilex paraguariensis</name>
    <name type="common">yerba mate</name>
    <dbReference type="NCBI Taxonomy" id="185542"/>
    <lineage>
        <taxon>Eukaryota</taxon>
        <taxon>Viridiplantae</taxon>
        <taxon>Streptophyta</taxon>
        <taxon>Embryophyta</taxon>
        <taxon>Tracheophyta</taxon>
        <taxon>Spermatophyta</taxon>
        <taxon>Magnoliopsida</taxon>
        <taxon>eudicotyledons</taxon>
        <taxon>Gunneridae</taxon>
        <taxon>Pentapetalae</taxon>
        <taxon>asterids</taxon>
        <taxon>campanulids</taxon>
        <taxon>Aquifoliales</taxon>
        <taxon>Aquifoliaceae</taxon>
        <taxon>Ilex</taxon>
    </lineage>
</organism>
<keyword evidence="3" id="KW-1185">Reference proteome</keyword>
<dbReference type="Proteomes" id="UP001642360">
    <property type="component" value="Unassembled WGS sequence"/>
</dbReference>
<evidence type="ECO:0000313" key="2">
    <source>
        <dbReference type="EMBL" id="CAK9168556.1"/>
    </source>
</evidence>
<proteinExistence type="predicted"/>
<name>A0ABC8TL46_9AQUA</name>
<reference evidence="2 3" key="1">
    <citation type="submission" date="2024-02" db="EMBL/GenBank/DDBJ databases">
        <authorList>
            <person name="Vignale AGUSTIN F."/>
            <person name="Sosa J E."/>
            <person name="Modenutti C."/>
        </authorList>
    </citation>
    <scope>NUCLEOTIDE SEQUENCE [LARGE SCALE GENOMIC DNA]</scope>
</reference>